<comment type="caution">
    <text evidence="2">The sequence shown here is derived from an EMBL/GenBank/DDBJ whole genome shotgun (WGS) entry which is preliminary data.</text>
</comment>
<organism evidence="2 3">
    <name type="scientific">Lelliottia amnigena</name>
    <name type="common">Enterobacter amnigenus</name>
    <dbReference type="NCBI Taxonomy" id="61646"/>
    <lineage>
        <taxon>Bacteria</taxon>
        <taxon>Pseudomonadati</taxon>
        <taxon>Pseudomonadota</taxon>
        <taxon>Gammaproteobacteria</taxon>
        <taxon>Enterobacterales</taxon>
        <taxon>Enterobacteriaceae</taxon>
        <taxon>Lelliottia</taxon>
    </lineage>
</organism>
<reference evidence="2" key="1">
    <citation type="submission" date="2020-12" db="EMBL/GenBank/DDBJ databases">
        <title>Draft genome sequence of Enterobacter spp., Lelliottia spp. and Serratia spp. isolated from drinking water reservoirs and lakes.</title>
        <authorList>
            <person name="Reitter C."/>
            <person name="Neuhaus K."/>
            <person name="Huegler M."/>
        </authorList>
    </citation>
    <scope>NUCLEOTIDE SEQUENCE</scope>
    <source>
        <strain evidence="2">TZW15</strain>
    </source>
</reference>
<feature type="transmembrane region" description="Helical" evidence="1">
    <location>
        <begin position="7"/>
        <end position="27"/>
    </location>
</feature>
<keyword evidence="1" id="KW-0472">Membrane</keyword>
<dbReference type="GeneID" id="93308136"/>
<name>A0AAP2AB93_LELAM</name>
<sequence length="155" mass="17612">MMTKNKLALRWSLILLAIIIPLLYVGYIHVQRSNFNCEAHTTIVDDKYVVDVIMDYTFLGGSGTLETSGEYIPVNAPPVAISNKVSFNAWQENGEMVLISNETNELPKKTEAYRLTIPDFYHVRDRGLRFKLTPANASSYFFIYANSPIFYCTKG</sequence>
<dbReference type="AlphaFoldDB" id="A0AAP2AB93"/>
<evidence type="ECO:0000313" key="2">
    <source>
        <dbReference type="EMBL" id="MBL5933356.1"/>
    </source>
</evidence>
<keyword evidence="1" id="KW-0812">Transmembrane</keyword>
<dbReference type="EMBL" id="JAENMS010000001">
    <property type="protein sequence ID" value="MBL5933356.1"/>
    <property type="molecule type" value="Genomic_DNA"/>
</dbReference>
<accession>A0AAP2AB93</accession>
<gene>
    <name evidence="2" type="ORF">I7V27_02595</name>
</gene>
<dbReference type="Proteomes" id="UP000653275">
    <property type="component" value="Unassembled WGS sequence"/>
</dbReference>
<evidence type="ECO:0000256" key="1">
    <source>
        <dbReference type="SAM" id="Phobius"/>
    </source>
</evidence>
<proteinExistence type="predicted"/>
<keyword evidence="1" id="KW-1133">Transmembrane helix</keyword>
<dbReference type="RefSeq" id="WP_059177979.1">
    <property type="nucleotide sequence ID" value="NZ_CP023529.1"/>
</dbReference>
<protein>
    <submittedName>
        <fullName evidence="2">Uncharacterized protein</fullName>
    </submittedName>
</protein>
<evidence type="ECO:0000313" key="3">
    <source>
        <dbReference type="Proteomes" id="UP000653275"/>
    </source>
</evidence>